<gene>
    <name evidence="4" type="ORF">H9800_01925</name>
</gene>
<dbReference type="InterPro" id="IPR001852">
    <property type="entry name" value="PdxS/SNZ"/>
</dbReference>
<comment type="similarity">
    <text evidence="1 2">Belongs to the PdxS/SNZ family.</text>
</comment>
<reference evidence="4" key="2">
    <citation type="submission" date="2021-04" db="EMBL/GenBank/DDBJ databases">
        <authorList>
            <person name="Gilroy R."/>
        </authorList>
    </citation>
    <scope>NUCLEOTIDE SEQUENCE</scope>
    <source>
        <strain evidence="4">ChiHjej8B7-3636</strain>
    </source>
</reference>
<accession>A0A9D2KHU5</accession>
<evidence type="ECO:0000313" key="4">
    <source>
        <dbReference type="EMBL" id="HJA03603.1"/>
    </source>
</evidence>
<keyword evidence="4" id="KW-0456">Lyase</keyword>
<dbReference type="Pfam" id="PF01680">
    <property type="entry name" value="SOR_SNZ"/>
    <property type="match status" value="1"/>
</dbReference>
<comment type="caution">
    <text evidence="4">The sequence shown here is derived from an EMBL/GenBank/DDBJ whole genome shotgun (WGS) entry which is preliminary data.</text>
</comment>
<name>A0A9D2KHU5_9MICO</name>
<dbReference type="Gene3D" id="3.20.20.70">
    <property type="entry name" value="Aldolase class I"/>
    <property type="match status" value="1"/>
</dbReference>
<proteinExistence type="inferred from homology"/>
<organism evidence="4 5">
    <name type="scientific">Candidatus Microbacterium stercoravium</name>
    <dbReference type="NCBI Taxonomy" id="2838697"/>
    <lineage>
        <taxon>Bacteria</taxon>
        <taxon>Bacillati</taxon>
        <taxon>Actinomycetota</taxon>
        <taxon>Actinomycetes</taxon>
        <taxon>Micrococcales</taxon>
        <taxon>Microbacteriaceae</taxon>
        <taxon>Microbacterium</taxon>
    </lineage>
</organism>
<sequence>MTTNATGTARVKRGLAEMLKGGVIMDVVTPEQ</sequence>
<dbReference type="AlphaFoldDB" id="A0A9D2KHU5"/>
<dbReference type="InterPro" id="IPR013785">
    <property type="entry name" value="Aldolase_TIM"/>
</dbReference>
<evidence type="ECO:0000256" key="2">
    <source>
        <dbReference type="PROSITE-ProRule" id="PRU00481"/>
    </source>
</evidence>
<feature type="domain" description="PdxS/SNZ N-terminal" evidence="3">
    <location>
        <begin position="9"/>
        <end position="32"/>
    </location>
</feature>
<evidence type="ECO:0000259" key="3">
    <source>
        <dbReference type="Pfam" id="PF01680"/>
    </source>
</evidence>
<dbReference type="GO" id="GO:0016829">
    <property type="term" value="F:lyase activity"/>
    <property type="evidence" value="ECO:0007669"/>
    <property type="project" value="UniProtKB-KW"/>
</dbReference>
<dbReference type="InterPro" id="IPR033755">
    <property type="entry name" value="PdxS/SNZ_N"/>
</dbReference>
<evidence type="ECO:0000313" key="5">
    <source>
        <dbReference type="Proteomes" id="UP000824220"/>
    </source>
</evidence>
<protein>
    <submittedName>
        <fullName evidence="4">Pyridoxal 5'-phosphate synthase lyase subunit PdxS</fullName>
    </submittedName>
</protein>
<dbReference type="PROSITE" id="PS51129">
    <property type="entry name" value="PDXS_SNZ_2"/>
    <property type="match status" value="1"/>
</dbReference>
<reference evidence="4" key="1">
    <citation type="journal article" date="2021" name="PeerJ">
        <title>Extensive microbial diversity within the chicken gut microbiome revealed by metagenomics and culture.</title>
        <authorList>
            <person name="Gilroy R."/>
            <person name="Ravi A."/>
            <person name="Getino M."/>
            <person name="Pursley I."/>
            <person name="Horton D.L."/>
            <person name="Alikhan N.F."/>
            <person name="Baker D."/>
            <person name="Gharbi K."/>
            <person name="Hall N."/>
            <person name="Watson M."/>
            <person name="Adriaenssens E.M."/>
            <person name="Foster-Nyarko E."/>
            <person name="Jarju S."/>
            <person name="Secka A."/>
            <person name="Antonio M."/>
            <person name="Oren A."/>
            <person name="Chaudhuri R.R."/>
            <person name="La Ragione R."/>
            <person name="Hildebrand F."/>
            <person name="Pallen M.J."/>
        </authorList>
    </citation>
    <scope>NUCLEOTIDE SEQUENCE</scope>
    <source>
        <strain evidence="4">ChiHjej8B7-3636</strain>
    </source>
</reference>
<dbReference type="EMBL" id="DXAM01000026">
    <property type="protein sequence ID" value="HJA03603.1"/>
    <property type="molecule type" value="Genomic_DNA"/>
</dbReference>
<dbReference type="GO" id="GO:0042823">
    <property type="term" value="P:pyridoxal phosphate biosynthetic process"/>
    <property type="evidence" value="ECO:0007669"/>
    <property type="project" value="InterPro"/>
</dbReference>
<feature type="non-terminal residue" evidence="4">
    <location>
        <position position="32"/>
    </location>
</feature>
<dbReference type="Proteomes" id="UP000824220">
    <property type="component" value="Unassembled WGS sequence"/>
</dbReference>
<evidence type="ECO:0000256" key="1">
    <source>
        <dbReference type="ARBA" id="ARBA00007281"/>
    </source>
</evidence>